<name>A0ABU1MKU3_9SPHN</name>
<dbReference type="InterPro" id="IPR025668">
    <property type="entry name" value="Tnp_DDE_dom"/>
</dbReference>
<dbReference type="PANTHER" id="PTHR30007">
    <property type="entry name" value="PHP DOMAIN PROTEIN"/>
    <property type="match status" value="1"/>
</dbReference>
<feature type="domain" description="Transposase DDE" evidence="1">
    <location>
        <begin position="13"/>
        <end position="97"/>
    </location>
</feature>
<sequence>MIDLPEQAPDAFLADKGYDADAIRADLAERKIKAVIPGRSNRRVKIEYDRALYKQRNRIECMFGHLKINRAIATRYDQLANSFLGMVHLATTRYWLKFVHSARLEAKTASSRRRGSAISGILCDEPTRK</sequence>
<protein>
    <submittedName>
        <fullName evidence="2">Transposase</fullName>
    </submittedName>
</protein>
<accession>A0ABU1MKU3</accession>
<keyword evidence="3" id="KW-1185">Reference proteome</keyword>
<evidence type="ECO:0000313" key="3">
    <source>
        <dbReference type="Proteomes" id="UP001184150"/>
    </source>
</evidence>
<gene>
    <name evidence="2" type="ORF">J2792_001816</name>
</gene>
<comment type="caution">
    <text evidence="2">The sequence shown here is derived from an EMBL/GenBank/DDBJ whole genome shotgun (WGS) entry which is preliminary data.</text>
</comment>
<evidence type="ECO:0000259" key="1">
    <source>
        <dbReference type="Pfam" id="PF13586"/>
    </source>
</evidence>
<reference evidence="2 3" key="1">
    <citation type="submission" date="2023-07" db="EMBL/GenBank/DDBJ databases">
        <title>Sorghum-associated microbial communities from plants grown in Nebraska, USA.</title>
        <authorList>
            <person name="Schachtman D."/>
        </authorList>
    </citation>
    <scope>NUCLEOTIDE SEQUENCE [LARGE SCALE GENOMIC DNA]</scope>
    <source>
        <strain evidence="2 3">DS1027</strain>
    </source>
</reference>
<proteinExistence type="predicted"/>
<dbReference type="Proteomes" id="UP001184150">
    <property type="component" value="Unassembled WGS sequence"/>
</dbReference>
<organism evidence="2 3">
    <name type="scientific">Novosphingobium capsulatum</name>
    <dbReference type="NCBI Taxonomy" id="13688"/>
    <lineage>
        <taxon>Bacteria</taxon>
        <taxon>Pseudomonadati</taxon>
        <taxon>Pseudomonadota</taxon>
        <taxon>Alphaproteobacteria</taxon>
        <taxon>Sphingomonadales</taxon>
        <taxon>Sphingomonadaceae</taxon>
        <taxon>Novosphingobium</taxon>
    </lineage>
</organism>
<dbReference type="PANTHER" id="PTHR30007:SF1">
    <property type="entry name" value="BLR1914 PROTEIN"/>
    <property type="match status" value="1"/>
</dbReference>
<dbReference type="Pfam" id="PF13586">
    <property type="entry name" value="DDE_Tnp_1_2"/>
    <property type="match status" value="1"/>
</dbReference>
<dbReference type="EMBL" id="JAVDRD010000004">
    <property type="protein sequence ID" value="MDR6510944.1"/>
    <property type="molecule type" value="Genomic_DNA"/>
</dbReference>
<evidence type="ECO:0000313" key="2">
    <source>
        <dbReference type="EMBL" id="MDR6510944.1"/>
    </source>
</evidence>